<dbReference type="PROSITE" id="PS00583">
    <property type="entry name" value="PFKB_KINASES_1"/>
    <property type="match status" value="1"/>
</dbReference>
<dbReference type="InterPro" id="IPR002173">
    <property type="entry name" value="Carboh/pur_kinase_PfkB_CS"/>
</dbReference>
<keyword evidence="2" id="KW-0808">Transferase</keyword>
<dbReference type="OrthoDB" id="9795789at2"/>
<dbReference type="PANTHER" id="PTHR43085">
    <property type="entry name" value="HEXOKINASE FAMILY MEMBER"/>
    <property type="match status" value="1"/>
</dbReference>
<dbReference type="RefSeq" id="WP_135838273.1">
    <property type="nucleotide sequence ID" value="NZ_SRRO01000001.1"/>
</dbReference>
<dbReference type="InterPro" id="IPR029056">
    <property type="entry name" value="Ribokinase-like"/>
</dbReference>
<evidence type="ECO:0000256" key="2">
    <source>
        <dbReference type="ARBA" id="ARBA00022679"/>
    </source>
</evidence>
<dbReference type="SUPFAM" id="SSF53613">
    <property type="entry name" value="Ribokinase-like"/>
    <property type="match status" value="1"/>
</dbReference>
<name>A0A4Z1CM80_9ACTN</name>
<dbReference type="PANTHER" id="PTHR43085:SF57">
    <property type="entry name" value="CARBOHYDRATE KINASE PFKB DOMAIN-CONTAINING PROTEIN"/>
    <property type="match status" value="1"/>
</dbReference>
<dbReference type="CDD" id="cd01167">
    <property type="entry name" value="bac_FRK"/>
    <property type="match status" value="1"/>
</dbReference>
<dbReference type="InterPro" id="IPR011611">
    <property type="entry name" value="PfkB_dom"/>
</dbReference>
<evidence type="ECO:0000313" key="5">
    <source>
        <dbReference type="EMBL" id="TGN63739.1"/>
    </source>
</evidence>
<keyword evidence="6" id="KW-1185">Reference proteome</keyword>
<dbReference type="AlphaFoldDB" id="A0A4Z1CM80"/>
<organism evidence="5 6">
    <name type="scientific">Nocardioides eburneiflavus</name>
    <dbReference type="NCBI Taxonomy" id="2518372"/>
    <lineage>
        <taxon>Bacteria</taxon>
        <taxon>Bacillati</taxon>
        <taxon>Actinomycetota</taxon>
        <taxon>Actinomycetes</taxon>
        <taxon>Propionibacteriales</taxon>
        <taxon>Nocardioidaceae</taxon>
        <taxon>Nocardioides</taxon>
    </lineage>
</organism>
<reference evidence="5 6" key="1">
    <citation type="submission" date="2019-04" db="EMBL/GenBank/DDBJ databases">
        <title>Three New Species of Nocardioides, Nocardioides euryhalodurans sp. nov., Nocardioides seonyuensis sp. nov. and Nocardioides eburneoflavus sp. nov. Isolated from Soil.</title>
        <authorList>
            <person name="Roh S.G."/>
            <person name="Lee C."/>
            <person name="Kim M.-K."/>
            <person name="Kim S.B."/>
        </authorList>
    </citation>
    <scope>NUCLEOTIDE SEQUENCE [LARGE SCALE GENOMIC DNA]</scope>
    <source>
        <strain evidence="5 6">MMS17-SY213</strain>
    </source>
</reference>
<dbReference type="Proteomes" id="UP000297496">
    <property type="component" value="Unassembled WGS sequence"/>
</dbReference>
<dbReference type="EMBL" id="SRRO01000001">
    <property type="protein sequence ID" value="TGN63739.1"/>
    <property type="molecule type" value="Genomic_DNA"/>
</dbReference>
<dbReference type="Pfam" id="PF00294">
    <property type="entry name" value="PfkB"/>
    <property type="match status" value="1"/>
</dbReference>
<evidence type="ECO:0000313" key="6">
    <source>
        <dbReference type="Proteomes" id="UP000297496"/>
    </source>
</evidence>
<protein>
    <submittedName>
        <fullName evidence="5">Carbohydrate kinase</fullName>
    </submittedName>
</protein>
<accession>A0A4Z1CM80</accession>
<evidence type="ECO:0000259" key="4">
    <source>
        <dbReference type="Pfam" id="PF00294"/>
    </source>
</evidence>
<comment type="caution">
    <text evidence="5">The sequence shown here is derived from an EMBL/GenBank/DDBJ whole genome shotgun (WGS) entry which is preliminary data.</text>
</comment>
<gene>
    <name evidence="5" type="ORF">EXE59_07070</name>
</gene>
<evidence type="ECO:0000256" key="3">
    <source>
        <dbReference type="ARBA" id="ARBA00022777"/>
    </source>
</evidence>
<dbReference type="InterPro" id="IPR050306">
    <property type="entry name" value="PfkB_Carbo_kinase"/>
</dbReference>
<keyword evidence="3 5" id="KW-0418">Kinase</keyword>
<dbReference type="PROSITE" id="PS00584">
    <property type="entry name" value="PFKB_KINASES_2"/>
    <property type="match status" value="1"/>
</dbReference>
<evidence type="ECO:0000256" key="1">
    <source>
        <dbReference type="ARBA" id="ARBA00010688"/>
    </source>
</evidence>
<comment type="similarity">
    <text evidence="1">Belongs to the carbohydrate kinase PfkB family.</text>
</comment>
<dbReference type="Gene3D" id="3.40.1190.20">
    <property type="match status" value="1"/>
</dbReference>
<sequence>MLKSQQCHVLVVGESLVDVLATPTAPPVDAPGGSPLNVAVTLGRLGTPVSILTALGDDDRGAALRDHLAGSRVDLRRGPVLSRTSSAVARVGVDGAATYEFDIDWPALDPPDLRDVGILHTGSIAFFSHPGAAHVGELLRTAHESGVVTTLDPNVRPALVGDRDAAVRHLEVTLPSVDVLKLSDEDAAWLYPDLAPEALAALVLERGPRLVALTQGAAGSSLFTSTARVDVPAPPTTVVDTVGAGDAWMGALIHGLFADRGTGRFLDLLDDATLRALATSASRVAAATVAAQGADPPWAEDLDPACPHPTPA</sequence>
<dbReference type="GO" id="GO:0016301">
    <property type="term" value="F:kinase activity"/>
    <property type="evidence" value="ECO:0007669"/>
    <property type="project" value="UniProtKB-KW"/>
</dbReference>
<feature type="domain" description="Carbohydrate kinase PfkB" evidence="4">
    <location>
        <begin position="29"/>
        <end position="297"/>
    </location>
</feature>
<proteinExistence type="inferred from homology"/>